<feature type="repeat" description="Hemopexin" evidence="6">
    <location>
        <begin position="257"/>
        <end position="304"/>
    </location>
</feature>
<organism evidence="8">
    <name type="scientific">Callorhinchus milii</name>
    <name type="common">Ghost shark</name>
    <dbReference type="NCBI Taxonomy" id="7868"/>
    <lineage>
        <taxon>Eukaryota</taxon>
        <taxon>Metazoa</taxon>
        <taxon>Chordata</taxon>
        <taxon>Craniata</taxon>
        <taxon>Vertebrata</taxon>
        <taxon>Chondrichthyes</taxon>
        <taxon>Holocephali</taxon>
        <taxon>Chimaeriformes</taxon>
        <taxon>Callorhinchidae</taxon>
        <taxon>Callorhinchus</taxon>
    </lineage>
</organism>
<dbReference type="PANTHER" id="PTHR22917:SF1">
    <property type="entry name" value="PROTEOGLYCAN 4"/>
    <property type="match status" value="1"/>
</dbReference>
<dbReference type="InterPro" id="IPR036375">
    <property type="entry name" value="Hemopexin-like_dom_sf"/>
</dbReference>
<dbReference type="InterPro" id="IPR018487">
    <property type="entry name" value="Hemopexin-like_repeat"/>
</dbReference>
<dbReference type="PANTHER" id="PTHR22917">
    <property type="entry name" value="HEMOPEXIN DOMAIN-CONTAINING PROTEIN"/>
    <property type="match status" value="1"/>
</dbReference>
<evidence type="ECO:0000256" key="2">
    <source>
        <dbReference type="ARBA" id="ARBA00022525"/>
    </source>
</evidence>
<evidence type="ECO:0000256" key="5">
    <source>
        <dbReference type="ARBA" id="ARBA00023180"/>
    </source>
</evidence>
<evidence type="ECO:0000256" key="3">
    <source>
        <dbReference type="ARBA" id="ARBA00022729"/>
    </source>
</evidence>
<evidence type="ECO:0000313" key="8">
    <source>
        <dbReference type="EMBL" id="AFP00861.1"/>
    </source>
</evidence>
<dbReference type="InterPro" id="IPR051298">
    <property type="entry name" value="Heme_transport/Cell_adhesion"/>
</dbReference>
<dbReference type="AlphaFoldDB" id="V9KQB6"/>
<dbReference type="EMBL" id="JW868343">
    <property type="protein sequence ID" value="AFP00861.1"/>
    <property type="molecule type" value="mRNA"/>
</dbReference>
<keyword evidence="2" id="KW-0964">Secreted</keyword>
<keyword evidence="5" id="KW-0325">Glycoprotein</keyword>
<evidence type="ECO:0000256" key="4">
    <source>
        <dbReference type="ARBA" id="ARBA00022737"/>
    </source>
</evidence>
<evidence type="ECO:0000256" key="7">
    <source>
        <dbReference type="SAM" id="MobiDB-lite"/>
    </source>
</evidence>
<feature type="region of interest" description="Disordered" evidence="7">
    <location>
        <begin position="33"/>
        <end position="66"/>
    </location>
</feature>
<reference evidence="8" key="1">
    <citation type="journal article" date="2014" name="Nature">
        <title>Elephant shark genome provides unique insights into gnathostome evolution.</title>
        <authorList>
            <consortium name="International Elephant Shark Genome Sequencing Consortium"/>
            <person name="Venkatesh B."/>
            <person name="Lee A.P."/>
            <person name="Ravi V."/>
            <person name="Maurya A.K."/>
            <person name="Lian M.M."/>
            <person name="Swann J.B."/>
            <person name="Ohta Y."/>
            <person name="Flajnik M.F."/>
            <person name="Sutoh Y."/>
            <person name="Kasahara M."/>
            <person name="Hoon S."/>
            <person name="Gangu V."/>
            <person name="Roy S.W."/>
            <person name="Irimia M."/>
            <person name="Korzh V."/>
            <person name="Kondrychyn I."/>
            <person name="Lim Z.W."/>
            <person name="Tay B.H."/>
            <person name="Tohari S."/>
            <person name="Kong K.W."/>
            <person name="Ho S."/>
            <person name="Lorente-Galdos B."/>
            <person name="Quilez J."/>
            <person name="Marques-Bonet T."/>
            <person name="Raney B.J."/>
            <person name="Ingham P.W."/>
            <person name="Tay A."/>
            <person name="Hillier L.W."/>
            <person name="Minx P."/>
            <person name="Boehm T."/>
            <person name="Wilson R.K."/>
            <person name="Brenner S."/>
            <person name="Warren W.C."/>
        </authorList>
    </citation>
    <scope>NUCLEOTIDE SEQUENCE</scope>
    <source>
        <tissue evidence="8">Gills</tissue>
    </source>
</reference>
<dbReference type="Gene3D" id="2.110.10.10">
    <property type="entry name" value="Hemopexin-like domain"/>
    <property type="match status" value="1"/>
</dbReference>
<evidence type="ECO:0000256" key="6">
    <source>
        <dbReference type="PROSITE-ProRule" id="PRU01011"/>
    </source>
</evidence>
<feature type="compositionally biased region" description="Polar residues" evidence="7">
    <location>
        <begin position="56"/>
        <end position="66"/>
    </location>
</feature>
<evidence type="ECO:0000256" key="1">
    <source>
        <dbReference type="ARBA" id="ARBA00004613"/>
    </source>
</evidence>
<dbReference type="GO" id="GO:0005615">
    <property type="term" value="C:extracellular space"/>
    <property type="evidence" value="ECO:0007669"/>
    <property type="project" value="TreeGrafter"/>
</dbReference>
<dbReference type="InterPro" id="IPR000585">
    <property type="entry name" value="Hemopexin-like_dom"/>
</dbReference>
<sequence length="455" mass="51022">MNVETETTVWPTLPEQGITTDLNIDKVITVQPTAPEQGLTTDLNIDKEGTEKPTVLQHSDTTEQDVTTDLNLEKGVTASPTDPEGVTTNKEESAKLTVLDVTVITNNVEKVETMPTSISTVQPEYEDKGPTSSKVFTFNSLKPATSKPFMDQSTIVPTAAHISKVTDDYKLYDDNSKYDVTLKPPTGTFRPQVNVTIPPTEEELNDANLCSGKPADAFTTLHNGTSYVFRGYLFWTLNVNGHAPGPPRRISDVWGIQSPIDAVFTRCNCDGNTFFIKGQKYWRFQNGKMDSGYPKTVSQGFSGLKGKIVAALSMATYNNKPEVVHFFKEGGQFQTYSYRQRTSKTCSRQQIKAKHTIHINQNVSRFKRQAIVLFHHHLNRPQQTVSRLSVEMPVKKYWRGFPQKVTSAISSPNARRLNNYEYFVLSGDRRYAVDPVKQMAVKTKKRVAKSLYSCP</sequence>
<protein>
    <submittedName>
        <fullName evidence="8">Proteoglycan 4</fullName>
    </submittedName>
</protein>
<comment type="subcellular location">
    <subcellularLocation>
        <location evidence="1">Secreted</location>
    </subcellularLocation>
</comment>
<dbReference type="PROSITE" id="PS51642">
    <property type="entry name" value="HEMOPEXIN_2"/>
    <property type="match status" value="1"/>
</dbReference>
<dbReference type="SMART" id="SM00120">
    <property type="entry name" value="HX"/>
    <property type="match status" value="2"/>
</dbReference>
<keyword evidence="3" id="KW-0732">Signal</keyword>
<name>V9KQB6_CALMI</name>
<feature type="compositionally biased region" description="Polar residues" evidence="7">
    <location>
        <begin position="33"/>
        <end position="43"/>
    </location>
</feature>
<keyword evidence="4" id="KW-0677">Repeat</keyword>
<dbReference type="Pfam" id="PF00045">
    <property type="entry name" value="Hemopexin"/>
    <property type="match status" value="1"/>
</dbReference>
<dbReference type="CDD" id="cd00094">
    <property type="entry name" value="HX"/>
    <property type="match status" value="1"/>
</dbReference>
<proteinExistence type="evidence at transcript level"/>
<accession>V9KQB6</accession>
<dbReference type="SUPFAM" id="SSF50923">
    <property type="entry name" value="Hemopexin-like domain"/>
    <property type="match status" value="1"/>
</dbReference>